<organism evidence="1 2">
    <name type="scientific">Stylosanthes scabra</name>
    <dbReference type="NCBI Taxonomy" id="79078"/>
    <lineage>
        <taxon>Eukaryota</taxon>
        <taxon>Viridiplantae</taxon>
        <taxon>Streptophyta</taxon>
        <taxon>Embryophyta</taxon>
        <taxon>Tracheophyta</taxon>
        <taxon>Spermatophyta</taxon>
        <taxon>Magnoliopsida</taxon>
        <taxon>eudicotyledons</taxon>
        <taxon>Gunneridae</taxon>
        <taxon>Pentapetalae</taxon>
        <taxon>rosids</taxon>
        <taxon>fabids</taxon>
        <taxon>Fabales</taxon>
        <taxon>Fabaceae</taxon>
        <taxon>Papilionoideae</taxon>
        <taxon>50 kb inversion clade</taxon>
        <taxon>dalbergioids sensu lato</taxon>
        <taxon>Dalbergieae</taxon>
        <taxon>Pterocarpus clade</taxon>
        <taxon>Stylosanthes</taxon>
    </lineage>
</organism>
<reference evidence="1 2" key="1">
    <citation type="journal article" date="2023" name="Plants (Basel)">
        <title>Bridging the Gap: Combining Genomics and Transcriptomics Approaches to Understand Stylosanthes scabra, an Orphan Legume from the Brazilian Caatinga.</title>
        <authorList>
            <person name="Ferreira-Neto J.R.C."/>
            <person name="da Silva M.D."/>
            <person name="Binneck E."/>
            <person name="de Melo N.F."/>
            <person name="da Silva R.H."/>
            <person name="de Melo A.L.T.M."/>
            <person name="Pandolfi V."/>
            <person name="Bustamante F.O."/>
            <person name="Brasileiro-Vidal A.C."/>
            <person name="Benko-Iseppon A.M."/>
        </authorList>
    </citation>
    <scope>NUCLEOTIDE SEQUENCE [LARGE SCALE GENOMIC DNA]</scope>
    <source>
        <tissue evidence="1">Leaves</tissue>
    </source>
</reference>
<proteinExistence type="predicted"/>
<comment type="caution">
    <text evidence="1">The sequence shown here is derived from an EMBL/GenBank/DDBJ whole genome shotgun (WGS) entry which is preliminary data.</text>
</comment>
<sequence>MAVEFAIQQLRLNELFRNPLSPGPNALIPVITVVNPCSMDLTLASRGVRIAITDLTPSSPSDPMGDSQLRSFAHFTPQPRHYRTLLANCGNHKSGKINGQHNSM</sequence>
<dbReference type="EMBL" id="JASCZI010090798">
    <property type="protein sequence ID" value="MED6146628.1"/>
    <property type="molecule type" value="Genomic_DNA"/>
</dbReference>
<keyword evidence="2" id="KW-1185">Reference proteome</keyword>
<evidence type="ECO:0000313" key="1">
    <source>
        <dbReference type="EMBL" id="MED6146628.1"/>
    </source>
</evidence>
<gene>
    <name evidence="1" type="ORF">PIB30_036314</name>
</gene>
<name>A0ABU6TFJ6_9FABA</name>
<protein>
    <submittedName>
        <fullName evidence="1">Uncharacterized protein</fullName>
    </submittedName>
</protein>
<dbReference type="Proteomes" id="UP001341840">
    <property type="component" value="Unassembled WGS sequence"/>
</dbReference>
<evidence type="ECO:0000313" key="2">
    <source>
        <dbReference type="Proteomes" id="UP001341840"/>
    </source>
</evidence>
<accession>A0ABU6TFJ6</accession>